<dbReference type="RefSeq" id="WP_013601979.1">
    <property type="nucleotide sequence ID" value="NC_015145.1"/>
</dbReference>
<dbReference type="eggNOG" id="COG1982">
    <property type="taxonomic scope" value="Bacteria"/>
</dbReference>
<reference evidence="1 2" key="1">
    <citation type="journal article" date="2011" name="Stand. Genomic Sci.">
        <title>Complete genome sequence of Arthrobacter phenanthrenivorans type strain (Sphe3).</title>
        <authorList>
            <person name="Kallimanis A."/>
            <person name="Labutti K.M."/>
            <person name="Lapidus A."/>
            <person name="Clum A."/>
            <person name="Lykidis A."/>
            <person name="Mavromatis K."/>
            <person name="Pagani I."/>
            <person name="Liolios K."/>
            <person name="Ivanova N."/>
            <person name="Goodwin L."/>
            <person name="Pitluck S."/>
            <person name="Chen A."/>
            <person name="Palaniappan K."/>
            <person name="Markowitz V."/>
            <person name="Bristow J."/>
            <person name="Velentzas A.D."/>
            <person name="Perisynakis A."/>
            <person name="Ouzounis C.C."/>
            <person name="Kyrpides N.C."/>
            <person name="Koukkou A.I."/>
            <person name="Drainas C."/>
        </authorList>
    </citation>
    <scope>NUCLEOTIDE SEQUENCE [LARGE SCALE GENOMIC DNA]</scope>
    <source>
        <strain evidence="2">DSM 18606 / JCM 16027 / LMG 23796 / Sphe3</strain>
    </source>
</reference>
<organism evidence="1 2">
    <name type="scientific">Pseudarthrobacter phenanthrenivorans (strain DSM 18606 / JCM 16027 / LMG 23796 / Sphe3)</name>
    <name type="common">Arthrobacter phenanthrenivorans</name>
    <dbReference type="NCBI Taxonomy" id="930171"/>
    <lineage>
        <taxon>Bacteria</taxon>
        <taxon>Bacillati</taxon>
        <taxon>Actinomycetota</taxon>
        <taxon>Actinomycetes</taxon>
        <taxon>Micrococcales</taxon>
        <taxon>Micrococcaceae</taxon>
        <taxon>Pseudarthrobacter</taxon>
    </lineage>
</organism>
<sequence length="83" mass="9050">MDQNEAPVLEALAEHRKLGRYGFTPTWALPGADICVVSVHKMGLGFERGSIFHLQGNLVDPVRLNQCAHVLPLPGMRTAPCAE</sequence>
<dbReference type="Gene3D" id="3.40.640.10">
    <property type="entry name" value="Type I PLP-dependent aspartate aminotransferase-like (Major domain)"/>
    <property type="match status" value="1"/>
</dbReference>
<dbReference type="Proteomes" id="UP000008639">
    <property type="component" value="Chromosome"/>
</dbReference>
<dbReference type="InterPro" id="IPR015421">
    <property type="entry name" value="PyrdxlP-dep_Trfase_major"/>
</dbReference>
<dbReference type="AlphaFoldDB" id="F0MBU6"/>
<evidence type="ECO:0000313" key="1">
    <source>
        <dbReference type="EMBL" id="ADX74087.1"/>
    </source>
</evidence>
<dbReference type="STRING" id="930171.Asphe3_29750"/>
<evidence type="ECO:0000313" key="2">
    <source>
        <dbReference type="Proteomes" id="UP000008639"/>
    </source>
</evidence>
<dbReference type="HOGENOM" id="CLU_2535344_0_0_11"/>
<accession>F0MBU6</accession>
<dbReference type="EMBL" id="CP002379">
    <property type="protein sequence ID" value="ADX74087.1"/>
    <property type="molecule type" value="Genomic_DNA"/>
</dbReference>
<proteinExistence type="predicted"/>
<dbReference type="KEGG" id="apn:Asphe3_29750"/>
<protein>
    <submittedName>
        <fullName evidence="1">Uncharacterized protein</fullName>
    </submittedName>
</protein>
<gene>
    <name evidence="1" type="ordered locus">Asphe3_29750</name>
</gene>
<name>F0MBU6_PSEPM</name>